<dbReference type="OrthoDB" id="6120799at2"/>
<organism evidence="1 2">
    <name type="scientific">Fodinibius salipaludis</name>
    <dbReference type="NCBI Taxonomy" id="2032627"/>
    <lineage>
        <taxon>Bacteria</taxon>
        <taxon>Pseudomonadati</taxon>
        <taxon>Balneolota</taxon>
        <taxon>Balneolia</taxon>
        <taxon>Balneolales</taxon>
        <taxon>Balneolaceae</taxon>
        <taxon>Fodinibius</taxon>
    </lineage>
</organism>
<comment type="caution">
    <text evidence="1">The sequence shown here is derived from an EMBL/GenBank/DDBJ whole genome shotgun (WGS) entry which is preliminary data.</text>
</comment>
<dbReference type="InterPro" id="IPR036249">
    <property type="entry name" value="Thioredoxin-like_sf"/>
</dbReference>
<dbReference type="AlphaFoldDB" id="A0A2A2G9P3"/>
<proteinExistence type="predicted"/>
<evidence type="ECO:0000313" key="2">
    <source>
        <dbReference type="Proteomes" id="UP000218831"/>
    </source>
</evidence>
<dbReference type="Proteomes" id="UP000218831">
    <property type="component" value="Unassembled WGS sequence"/>
</dbReference>
<evidence type="ECO:0000313" key="1">
    <source>
        <dbReference type="EMBL" id="PAU93573.1"/>
    </source>
</evidence>
<protein>
    <submittedName>
        <fullName evidence="1">Thioredoxin family protein</fullName>
    </submittedName>
</protein>
<dbReference type="Pfam" id="PF14595">
    <property type="entry name" value="Thioredoxin_9"/>
    <property type="match status" value="1"/>
</dbReference>
<dbReference type="Gene3D" id="3.40.30.10">
    <property type="entry name" value="Glutaredoxin"/>
    <property type="match status" value="1"/>
</dbReference>
<dbReference type="EMBL" id="NSKE01000007">
    <property type="protein sequence ID" value="PAU93573.1"/>
    <property type="molecule type" value="Genomic_DNA"/>
</dbReference>
<sequence>MSIAAEQIITEEVIDEAYTYEEYREMIDELLEQDKTTGDNHSDEMVHYTKMNVQRMSRWDKRAELTDSLVDELDNLDQKWMWLVVTEAWCGDAAQNIPGLVKIAEETENIDIRFILRDQNLDIMDEYLTNGGRSIPKLICLDSKTLEEVGTWGPRPELAQQKAMKWKEDESISKEEWAKKLHKWYAKNRNQELQKEFKQLISEWK</sequence>
<name>A0A2A2G9P3_9BACT</name>
<gene>
    <name evidence="1" type="ORF">CK503_10475</name>
</gene>
<dbReference type="SUPFAM" id="SSF52833">
    <property type="entry name" value="Thioredoxin-like"/>
    <property type="match status" value="1"/>
</dbReference>
<accession>A0A2A2G9P3</accession>
<keyword evidence="2" id="KW-1185">Reference proteome</keyword>
<reference evidence="1 2" key="1">
    <citation type="submission" date="2017-08" db="EMBL/GenBank/DDBJ databases">
        <title>Aliifodinibius alkalisoli sp. nov., isolated from saline alkaline soil.</title>
        <authorList>
            <person name="Liu D."/>
            <person name="Zhang G."/>
        </authorList>
    </citation>
    <scope>NUCLEOTIDE SEQUENCE [LARGE SCALE GENOMIC DNA]</scope>
    <source>
        <strain evidence="1 2">WN023</strain>
    </source>
</reference>
<dbReference type="RefSeq" id="WP_095606764.1">
    <property type="nucleotide sequence ID" value="NZ_NSKE01000007.1"/>
</dbReference>